<evidence type="ECO:0000313" key="4">
    <source>
        <dbReference type="Proteomes" id="UP001228905"/>
    </source>
</evidence>
<evidence type="ECO:0000256" key="2">
    <source>
        <dbReference type="SAM" id="SignalP"/>
    </source>
</evidence>
<feature type="region of interest" description="Disordered" evidence="1">
    <location>
        <begin position="165"/>
        <end position="184"/>
    </location>
</feature>
<proteinExistence type="predicted"/>
<dbReference type="RefSeq" id="WP_307350687.1">
    <property type="nucleotide sequence ID" value="NZ_JAUSVS010000006.1"/>
</dbReference>
<keyword evidence="4" id="KW-1185">Reference proteome</keyword>
<dbReference type="EMBL" id="JAUSVS010000006">
    <property type="protein sequence ID" value="MDQ0465403.1"/>
    <property type="molecule type" value="Genomic_DNA"/>
</dbReference>
<evidence type="ECO:0000256" key="1">
    <source>
        <dbReference type="SAM" id="MobiDB-lite"/>
    </source>
</evidence>
<feature type="region of interest" description="Disordered" evidence="1">
    <location>
        <begin position="23"/>
        <end position="66"/>
    </location>
</feature>
<evidence type="ECO:0000313" key="3">
    <source>
        <dbReference type="EMBL" id="MDQ0465403.1"/>
    </source>
</evidence>
<reference evidence="3 4" key="1">
    <citation type="submission" date="2023-07" db="EMBL/GenBank/DDBJ databases">
        <title>Genomic Encyclopedia of Type Strains, Phase IV (KMG-IV): sequencing the most valuable type-strain genomes for metagenomic binning, comparative biology and taxonomic classification.</title>
        <authorList>
            <person name="Goeker M."/>
        </authorList>
    </citation>
    <scope>NUCLEOTIDE SEQUENCE [LARGE SCALE GENOMIC DNA]</scope>
    <source>
        <strain evidence="3 4">DSM 18695</strain>
    </source>
</reference>
<gene>
    <name evidence="3" type="ORF">QO010_003190</name>
</gene>
<sequence length="184" mass="19614">MSRMRIQWLLAAGVLALAACDGGPSAVAKRDPAAPAAWSGGDSQQADNSYDRPSARRSKADAPVKLAEDGRPIWAASRKGTAEEQAQKAFDRNGEAFGAATLEAYVAKVHAFTGNPPKGAQTLTRRNGDKLIYDPRGNVFAVVTRDGAPRTMFKPDDGAAYWEKVKAGEAKPRKASGRKDDDQA</sequence>
<accession>A0ABU0IW72</accession>
<keyword evidence="2" id="KW-0732">Signal</keyword>
<dbReference type="PROSITE" id="PS51257">
    <property type="entry name" value="PROKAR_LIPOPROTEIN"/>
    <property type="match status" value="1"/>
</dbReference>
<dbReference type="Proteomes" id="UP001228905">
    <property type="component" value="Unassembled WGS sequence"/>
</dbReference>
<feature type="chain" id="PRO_5045606227" evidence="2">
    <location>
        <begin position="19"/>
        <end position="184"/>
    </location>
</feature>
<comment type="caution">
    <text evidence="3">The sequence shown here is derived from an EMBL/GenBank/DDBJ whole genome shotgun (WGS) entry which is preliminary data.</text>
</comment>
<feature type="compositionally biased region" description="Basic and acidic residues" evidence="1">
    <location>
        <begin position="49"/>
        <end position="66"/>
    </location>
</feature>
<feature type="signal peptide" evidence="2">
    <location>
        <begin position="1"/>
        <end position="18"/>
    </location>
</feature>
<protein>
    <submittedName>
        <fullName evidence="3">Pyocin large subunit-like protein</fullName>
    </submittedName>
</protein>
<organism evidence="3 4">
    <name type="scientific">Caulobacter ginsengisoli</name>
    <dbReference type="NCBI Taxonomy" id="400775"/>
    <lineage>
        <taxon>Bacteria</taxon>
        <taxon>Pseudomonadati</taxon>
        <taxon>Pseudomonadota</taxon>
        <taxon>Alphaproteobacteria</taxon>
        <taxon>Caulobacterales</taxon>
        <taxon>Caulobacteraceae</taxon>
        <taxon>Caulobacter</taxon>
    </lineage>
</organism>
<name>A0ABU0IW72_9CAUL</name>